<feature type="compositionally biased region" description="Polar residues" evidence="1">
    <location>
        <begin position="257"/>
        <end position="267"/>
    </location>
</feature>
<keyword evidence="4" id="KW-1185">Reference proteome</keyword>
<feature type="domain" description="DH" evidence="2">
    <location>
        <begin position="328"/>
        <end position="524"/>
    </location>
</feature>
<name>A0A7R8AJF6_9EURO</name>
<dbReference type="InterPro" id="IPR052233">
    <property type="entry name" value="Rho-type_GEFs"/>
</dbReference>
<accession>A0A7R8AJF6</accession>
<evidence type="ECO:0000313" key="3">
    <source>
        <dbReference type="EMBL" id="BCS21086.1"/>
    </source>
</evidence>
<organism evidence="3 4">
    <name type="scientific">Aspergillus puulaauensis</name>
    <dbReference type="NCBI Taxonomy" id="1220207"/>
    <lineage>
        <taxon>Eukaryota</taxon>
        <taxon>Fungi</taxon>
        <taxon>Dikarya</taxon>
        <taxon>Ascomycota</taxon>
        <taxon>Pezizomycotina</taxon>
        <taxon>Eurotiomycetes</taxon>
        <taxon>Eurotiomycetidae</taxon>
        <taxon>Eurotiales</taxon>
        <taxon>Aspergillaceae</taxon>
        <taxon>Aspergillus</taxon>
    </lineage>
</organism>
<dbReference type="PANTHER" id="PTHR46572">
    <property type="entry name" value="RHO1 GDP-GTP EXCHANGE PROTEIN 1-RELATED"/>
    <property type="match status" value="1"/>
</dbReference>
<dbReference type="SUPFAM" id="SSF48065">
    <property type="entry name" value="DBL homology domain (DH-domain)"/>
    <property type="match status" value="1"/>
</dbReference>
<dbReference type="InterPro" id="IPR035899">
    <property type="entry name" value="DBL_dom_sf"/>
</dbReference>
<protein>
    <recommendedName>
        <fullName evidence="2">DH domain-containing protein</fullName>
    </recommendedName>
</protein>
<dbReference type="PANTHER" id="PTHR46572:SF1">
    <property type="entry name" value="RHO1 GUANINE NUCLEOTIDE EXCHANGE FACTOR TUS1"/>
    <property type="match status" value="1"/>
</dbReference>
<sequence>MDPLSISASVAGLTASCVQTAKALHDLKDKFDNANLTISAVCTETTLISASMSRIQSHLLRDPESVSDKLHSQPSLESTLDQALTGCYLVFDVLQSEVSKLTESALLEPSLDLRFTAKLRYMWSESTMKDILNQMRGLQTALTLLLQLLGVDTIAELKQMMDQNITILGEVAQHTSRISTSANKPPRTPRSIYDMSFKTLSIPDDGTSLYSSKLFEFDDQVVNSTVYRRTLAKAYARESTAESTNAAKDEVSKAADVQSTSGTSTPTPAKLGNGEEDEAKRTTASLILPMTNGPLKEFLYERDYPLAWGDQWSLKPEDLASVPSKEVNRQNLLHEIVATEDWFLRGTQVIHYLYYHRLALHPPTIVTSGSNLEFAEQYFGFHDRFYYLHKTFLYDPLIERQKAEGPWVTNYSDIFQRWLLEATPIYLEFSALYPHLHSAVEAEASSVKDVNFSIFLTQSMNHKASARLPWSTYMKAPIIRIQRYTLLLPVTLQSSDPDNERHGYRAMQEVINGIRELVQMCNTEAVKAENSVRVSKLRAQLGPILSSRVISPNASILFDERLWHQKRGFRGAAQFRIVVIASPHPHSRLLVLNPPSQLKHIIDDAGSYELAKQFNSHLTLTSRKDTDGGFVLALSEHGRKPDFTLSIASPDSARALLEAVEAIGGTVTAL</sequence>
<dbReference type="AlphaFoldDB" id="A0A7R8AJF6"/>
<evidence type="ECO:0000259" key="2">
    <source>
        <dbReference type="PROSITE" id="PS50010"/>
    </source>
</evidence>
<dbReference type="EMBL" id="AP024444">
    <property type="protein sequence ID" value="BCS21086.1"/>
    <property type="molecule type" value="Genomic_DNA"/>
</dbReference>
<dbReference type="GO" id="GO:0005085">
    <property type="term" value="F:guanyl-nucleotide exchange factor activity"/>
    <property type="evidence" value="ECO:0007669"/>
    <property type="project" value="InterPro"/>
</dbReference>
<dbReference type="GeneID" id="64971091"/>
<dbReference type="Gene3D" id="1.20.900.10">
    <property type="entry name" value="Dbl homology (DH) domain"/>
    <property type="match status" value="1"/>
</dbReference>
<reference evidence="3" key="2">
    <citation type="submission" date="2021-02" db="EMBL/GenBank/DDBJ databases">
        <title>Aspergillus puulaauensis MK2 genome sequence.</title>
        <authorList>
            <person name="Futagami T."/>
            <person name="Mori K."/>
            <person name="Kadooka C."/>
            <person name="Tanaka T."/>
        </authorList>
    </citation>
    <scope>NUCLEOTIDE SEQUENCE</scope>
    <source>
        <strain evidence="3">MK2</strain>
    </source>
</reference>
<dbReference type="InterPro" id="IPR000219">
    <property type="entry name" value="DH_dom"/>
</dbReference>
<gene>
    <name evidence="3" type="ORF">APUU_21518A</name>
</gene>
<dbReference type="PROSITE" id="PS50010">
    <property type="entry name" value="DH_2"/>
    <property type="match status" value="1"/>
</dbReference>
<dbReference type="RefSeq" id="XP_041553280.1">
    <property type="nucleotide sequence ID" value="XM_041700279.1"/>
</dbReference>
<dbReference type="KEGG" id="apuu:APUU_21518A"/>
<evidence type="ECO:0000313" key="4">
    <source>
        <dbReference type="Proteomes" id="UP000654913"/>
    </source>
</evidence>
<dbReference type="Pfam" id="PF00621">
    <property type="entry name" value="RhoGEF"/>
    <property type="match status" value="1"/>
</dbReference>
<proteinExistence type="predicted"/>
<dbReference type="Proteomes" id="UP000654913">
    <property type="component" value="Chromosome 2"/>
</dbReference>
<feature type="region of interest" description="Disordered" evidence="1">
    <location>
        <begin position="238"/>
        <end position="278"/>
    </location>
</feature>
<reference evidence="3" key="1">
    <citation type="submission" date="2021-01" db="EMBL/GenBank/DDBJ databases">
        <authorList>
            <consortium name="Aspergillus puulaauensis MK2 genome sequencing consortium"/>
            <person name="Kazuki M."/>
            <person name="Futagami T."/>
        </authorList>
    </citation>
    <scope>NUCLEOTIDE SEQUENCE</scope>
    <source>
        <strain evidence="3">MK2</strain>
    </source>
</reference>
<dbReference type="OrthoDB" id="5365701at2759"/>
<evidence type="ECO:0000256" key="1">
    <source>
        <dbReference type="SAM" id="MobiDB-lite"/>
    </source>
</evidence>